<keyword evidence="4" id="KW-1185">Reference proteome</keyword>
<keyword evidence="1" id="KW-0119">Carbohydrate metabolism</keyword>
<keyword evidence="3" id="KW-0413">Isomerase</keyword>
<feature type="domain" description="Xylose isomerase-like TIM barrel" evidence="2">
    <location>
        <begin position="28"/>
        <end position="271"/>
    </location>
</feature>
<sequence>MIERHGVRNRWGIYEKALPPGTPSVVAAHAARAGYDFIELAIDESFERLARLDWTADERAEVRRAVKEAGASIDTLTLSAHRRYPWGSADPAVRSRAAALARDTIDLTADLGAGCVQIAGYFTFYEPTTRPARGWFLDGLAAAADYAAARNVILALENMDGTDVLSVDDALSVIAEVPAVRLYVDVGNLAGNQLPVLEQLATALPYAHAIQLKDARPGEFRRVPFGKGSVPFVDILTFLQNVGYTGPLSVEMWNDDGSPTLATDAAHWFRRIIDSETRPAEPDTGCTCGPAHL</sequence>
<dbReference type="GO" id="GO:0034015">
    <property type="term" value="F:L-ribulose-5-phosphate 3-epimerase activity"/>
    <property type="evidence" value="ECO:0007669"/>
    <property type="project" value="UniProtKB-EC"/>
</dbReference>
<dbReference type="Pfam" id="PF01261">
    <property type="entry name" value="AP_endonuc_2"/>
    <property type="match status" value="1"/>
</dbReference>
<dbReference type="Gene3D" id="3.20.20.150">
    <property type="entry name" value="Divalent-metal-dependent TIM barrel enzymes"/>
    <property type="match status" value="1"/>
</dbReference>
<dbReference type="InterPro" id="IPR036237">
    <property type="entry name" value="Xyl_isomerase-like_sf"/>
</dbReference>
<evidence type="ECO:0000259" key="2">
    <source>
        <dbReference type="Pfam" id="PF01261"/>
    </source>
</evidence>
<proteinExistence type="predicted"/>
<evidence type="ECO:0000313" key="4">
    <source>
        <dbReference type="Proteomes" id="UP001589536"/>
    </source>
</evidence>
<dbReference type="EC" id="5.1.3.22" evidence="3"/>
<comment type="caution">
    <text evidence="3">The sequence shown here is derived from an EMBL/GenBank/DDBJ whole genome shotgun (WGS) entry which is preliminary data.</text>
</comment>
<dbReference type="NCBIfam" id="NF009689">
    <property type="entry name" value="PRK13210.1"/>
    <property type="match status" value="1"/>
</dbReference>
<protein>
    <submittedName>
        <fullName evidence="3">L-ribulose-5-phosphate 3-epimerase</fullName>
        <ecNumber evidence="3">5.1.3.22</ecNumber>
    </submittedName>
</protein>
<reference evidence="3 4" key="1">
    <citation type="submission" date="2024-09" db="EMBL/GenBank/DDBJ databases">
        <authorList>
            <person name="Sun Q."/>
            <person name="Mori K."/>
        </authorList>
    </citation>
    <scope>NUCLEOTIDE SEQUENCE [LARGE SCALE GENOMIC DNA]</scope>
    <source>
        <strain evidence="3 4">JCM 13519</strain>
    </source>
</reference>
<accession>A0ABV5USS6</accession>
<dbReference type="RefSeq" id="WP_345035307.1">
    <property type="nucleotide sequence ID" value="NZ_BAABED010000001.1"/>
</dbReference>
<name>A0ABV5USS6_9MICC</name>
<evidence type="ECO:0000256" key="1">
    <source>
        <dbReference type="ARBA" id="ARBA00023277"/>
    </source>
</evidence>
<dbReference type="Proteomes" id="UP001589536">
    <property type="component" value="Unassembled WGS sequence"/>
</dbReference>
<gene>
    <name evidence="3" type="ORF">ACFFPI_14180</name>
</gene>
<dbReference type="EMBL" id="JBHMBH010000029">
    <property type="protein sequence ID" value="MFB9715263.1"/>
    <property type="molecule type" value="Genomic_DNA"/>
</dbReference>
<dbReference type="InterPro" id="IPR013022">
    <property type="entry name" value="Xyl_isomerase-like_TIM-brl"/>
</dbReference>
<dbReference type="PANTHER" id="PTHR12110">
    <property type="entry name" value="HYDROXYPYRUVATE ISOMERASE"/>
    <property type="match status" value="1"/>
</dbReference>
<dbReference type="SUPFAM" id="SSF51658">
    <property type="entry name" value="Xylose isomerase-like"/>
    <property type="match status" value="1"/>
</dbReference>
<dbReference type="InterPro" id="IPR050312">
    <property type="entry name" value="IolE/XylAMocC-like"/>
</dbReference>
<organism evidence="3 4">
    <name type="scientific">Arthrobacter methylotrophus</name>
    <dbReference type="NCBI Taxonomy" id="121291"/>
    <lineage>
        <taxon>Bacteria</taxon>
        <taxon>Bacillati</taxon>
        <taxon>Actinomycetota</taxon>
        <taxon>Actinomycetes</taxon>
        <taxon>Micrococcales</taxon>
        <taxon>Micrococcaceae</taxon>
        <taxon>Arthrobacter</taxon>
    </lineage>
</organism>
<evidence type="ECO:0000313" key="3">
    <source>
        <dbReference type="EMBL" id="MFB9715263.1"/>
    </source>
</evidence>